<keyword evidence="1" id="KW-0560">Oxidoreductase</keyword>
<dbReference type="InterPro" id="IPR019967">
    <property type="entry name" value="F420-dep_enz_PPOX_Rv0121"/>
</dbReference>
<dbReference type="GO" id="GO:0070967">
    <property type="term" value="F:coenzyme F420 binding"/>
    <property type="evidence" value="ECO:0007669"/>
    <property type="project" value="TreeGrafter"/>
</dbReference>
<protein>
    <submittedName>
        <fullName evidence="3">PPOX class F420-dependent oxidoreductase</fullName>
    </submittedName>
</protein>
<dbReference type="GO" id="GO:0005829">
    <property type="term" value="C:cytosol"/>
    <property type="evidence" value="ECO:0007669"/>
    <property type="project" value="TreeGrafter"/>
</dbReference>
<dbReference type="InterPro" id="IPR012349">
    <property type="entry name" value="Split_barrel_FMN-bd"/>
</dbReference>
<dbReference type="SUPFAM" id="SSF50475">
    <property type="entry name" value="FMN-binding split barrel"/>
    <property type="match status" value="1"/>
</dbReference>
<organism evidence="3 4">
    <name type="scientific">Phytohabitans rumicis</name>
    <dbReference type="NCBI Taxonomy" id="1076125"/>
    <lineage>
        <taxon>Bacteria</taxon>
        <taxon>Bacillati</taxon>
        <taxon>Actinomycetota</taxon>
        <taxon>Actinomycetes</taxon>
        <taxon>Micromonosporales</taxon>
        <taxon>Micromonosporaceae</taxon>
    </lineage>
</organism>
<evidence type="ECO:0000313" key="4">
    <source>
        <dbReference type="Proteomes" id="UP000482960"/>
    </source>
</evidence>
<feature type="domain" description="Pyridoxamine 5'-phosphate oxidase N-terminal" evidence="2">
    <location>
        <begin position="5"/>
        <end position="134"/>
    </location>
</feature>
<dbReference type="Proteomes" id="UP000482960">
    <property type="component" value="Unassembled WGS sequence"/>
</dbReference>
<dbReference type="GO" id="GO:0016627">
    <property type="term" value="F:oxidoreductase activity, acting on the CH-CH group of donors"/>
    <property type="evidence" value="ECO:0007669"/>
    <property type="project" value="TreeGrafter"/>
</dbReference>
<accession>A0A6V8L3D6</accession>
<dbReference type="AlphaFoldDB" id="A0A6V8L3D6"/>
<reference evidence="3 4" key="2">
    <citation type="submission" date="2020-03" db="EMBL/GenBank/DDBJ databases">
        <authorList>
            <person name="Ichikawa N."/>
            <person name="Kimura A."/>
            <person name="Kitahashi Y."/>
            <person name="Uohara A."/>
        </authorList>
    </citation>
    <scope>NUCLEOTIDE SEQUENCE [LARGE SCALE GENOMIC DNA]</scope>
    <source>
        <strain evidence="3 4">NBRC 108638</strain>
    </source>
</reference>
<dbReference type="Pfam" id="PF01243">
    <property type="entry name" value="PNPOx_N"/>
    <property type="match status" value="1"/>
</dbReference>
<dbReference type="PANTHER" id="PTHR35176:SF2">
    <property type="entry name" value="F420H(2)-DEPENDENT REDUCTASE RV1155"/>
    <property type="match status" value="1"/>
</dbReference>
<dbReference type="Gene3D" id="2.30.110.10">
    <property type="entry name" value="Electron Transport, Fmn-binding Protein, Chain A"/>
    <property type="match status" value="1"/>
</dbReference>
<proteinExistence type="predicted"/>
<dbReference type="EMBL" id="BLPG01000001">
    <property type="protein sequence ID" value="GFJ89149.1"/>
    <property type="molecule type" value="Genomic_DNA"/>
</dbReference>
<keyword evidence="4" id="KW-1185">Reference proteome</keyword>
<dbReference type="InterPro" id="IPR052019">
    <property type="entry name" value="F420H2_bilvrd_red/Heme_oxyg"/>
</dbReference>
<dbReference type="PANTHER" id="PTHR35176">
    <property type="entry name" value="HEME OXYGENASE HI_0854-RELATED"/>
    <property type="match status" value="1"/>
</dbReference>
<evidence type="ECO:0000259" key="2">
    <source>
        <dbReference type="Pfam" id="PF01243"/>
    </source>
</evidence>
<evidence type="ECO:0000256" key="1">
    <source>
        <dbReference type="ARBA" id="ARBA00023002"/>
    </source>
</evidence>
<evidence type="ECO:0000313" key="3">
    <source>
        <dbReference type="EMBL" id="GFJ89149.1"/>
    </source>
</evidence>
<dbReference type="InterPro" id="IPR011576">
    <property type="entry name" value="Pyridox_Oxase_N"/>
</dbReference>
<dbReference type="NCBIfam" id="TIGR03668">
    <property type="entry name" value="Rv0121_F420"/>
    <property type="match status" value="1"/>
</dbReference>
<gene>
    <name evidence="3" type="ORF">Prum_027910</name>
</gene>
<comment type="caution">
    <text evidence="3">The sequence shown here is derived from an EMBL/GenBank/DDBJ whole genome shotgun (WGS) entry which is preliminary data.</text>
</comment>
<name>A0A6V8L3D6_9ACTN</name>
<reference evidence="3 4" key="1">
    <citation type="submission" date="2020-03" db="EMBL/GenBank/DDBJ databases">
        <title>Whole genome shotgun sequence of Phytohabitans rumicis NBRC 108638.</title>
        <authorList>
            <person name="Komaki H."/>
            <person name="Tamura T."/>
        </authorList>
    </citation>
    <scope>NUCLEOTIDE SEQUENCE [LARGE SCALE GENOMIC DNA]</scope>
    <source>
        <strain evidence="3 4">NBRC 108638</strain>
    </source>
</reference>
<sequence>MVKAEEARRRFAAARVATLATVDGTGAAHQVPVTFVVDGDMVWSAVDAKPKRGTELRRHTNIRAESRVTLLVQHWDEDWSRLWWVRADGLAVVSDARSVVDRAVRLLREKYAQYRDVDVHGPIIEVAVQRWRAWSAAEG</sequence>